<evidence type="ECO:0000256" key="2">
    <source>
        <dbReference type="SAM" id="SignalP"/>
    </source>
</evidence>
<gene>
    <name evidence="3" type="ORF">EV675_2595</name>
</gene>
<comment type="caution">
    <text evidence="3">The sequence shown here is derived from an EMBL/GenBank/DDBJ whole genome shotgun (WGS) entry which is preliminary data.</text>
</comment>
<keyword evidence="2" id="KW-0732">Signal</keyword>
<evidence type="ECO:0000256" key="1">
    <source>
        <dbReference type="SAM" id="MobiDB-lite"/>
    </source>
</evidence>
<reference evidence="3 4" key="1">
    <citation type="submission" date="2019-02" db="EMBL/GenBank/DDBJ databases">
        <title>Genomic Encyclopedia of Type Strains, Phase IV (KMG-IV): sequencing the most valuable type-strain genomes for metagenomic binning, comparative biology and taxonomic classification.</title>
        <authorList>
            <person name="Goeker M."/>
        </authorList>
    </citation>
    <scope>NUCLEOTIDE SEQUENCE [LARGE SCALE GENOMIC DNA]</scope>
    <source>
        <strain evidence="3 4">K24</strain>
    </source>
</reference>
<dbReference type="EMBL" id="SGXC01000001">
    <property type="protein sequence ID" value="RZS86551.1"/>
    <property type="molecule type" value="Genomic_DNA"/>
</dbReference>
<evidence type="ECO:0000313" key="4">
    <source>
        <dbReference type="Proteomes" id="UP000292445"/>
    </source>
</evidence>
<sequence>MINRKSGVTGLMLLASLALSGQGAAQDGLGPLSSLESIKTPMGVLTISDGLLALDGKVIPKSLKTTGVPELAAHYPSPGVSQVLVNYYGGNACPALFEWVTVRANAITKSEQFGTCTDLVNVTQGAGLFVVDMDGHGVTVKYEFDGDKLTETTFKAREGRPEVKVSQSALVYSTGKQTPPAVVKAGEGTAKGKPVAPAAMPPKLGSKVKSESGRTYQVIQQPNRYASIKVETPKAQDLYINFNDRQNLLPFGAPPNDYIFDIEIVVIRSQPQRDYLLLRYNLGEPPCGDYVYAVVMNDHAGQWSLTSKITGFCTKANRFFVERGKGGERGDTYTVDQYTIGFENGETKTGQFSVGSKRGEF</sequence>
<organism evidence="3 4">
    <name type="scientific">Pigmentiphaga kullae</name>
    <dbReference type="NCBI Taxonomy" id="151784"/>
    <lineage>
        <taxon>Bacteria</taxon>
        <taxon>Pseudomonadati</taxon>
        <taxon>Pseudomonadota</taxon>
        <taxon>Betaproteobacteria</taxon>
        <taxon>Burkholderiales</taxon>
        <taxon>Alcaligenaceae</taxon>
        <taxon>Pigmentiphaga</taxon>
    </lineage>
</organism>
<keyword evidence="4" id="KW-1185">Reference proteome</keyword>
<dbReference type="Proteomes" id="UP000292445">
    <property type="component" value="Unassembled WGS sequence"/>
</dbReference>
<protein>
    <submittedName>
        <fullName evidence="3">Uncharacterized protein</fullName>
    </submittedName>
</protein>
<feature type="signal peptide" evidence="2">
    <location>
        <begin position="1"/>
        <end position="25"/>
    </location>
</feature>
<dbReference type="OrthoDB" id="8683086at2"/>
<dbReference type="AlphaFoldDB" id="A0A4Q7NMW3"/>
<feature type="region of interest" description="Disordered" evidence="1">
    <location>
        <begin position="186"/>
        <end position="213"/>
    </location>
</feature>
<feature type="chain" id="PRO_5020253485" evidence="2">
    <location>
        <begin position="26"/>
        <end position="361"/>
    </location>
</feature>
<evidence type="ECO:0000313" key="3">
    <source>
        <dbReference type="EMBL" id="RZS86551.1"/>
    </source>
</evidence>
<accession>A0A4Q7NMW3</accession>
<dbReference type="RefSeq" id="WP_130357631.1">
    <property type="nucleotide sequence ID" value="NZ_SGXC01000001.1"/>
</dbReference>
<name>A0A4Q7NMW3_9BURK</name>
<proteinExistence type="predicted"/>